<dbReference type="Proteomes" id="UP000307164">
    <property type="component" value="Unassembled WGS sequence"/>
</dbReference>
<dbReference type="NCBIfam" id="TIGR02174">
    <property type="entry name" value="CXXU_selWTH"/>
    <property type="match status" value="1"/>
</dbReference>
<evidence type="ECO:0000313" key="5">
    <source>
        <dbReference type="Proteomes" id="UP000307164"/>
    </source>
</evidence>
<evidence type="ECO:0000256" key="2">
    <source>
        <dbReference type="SAM" id="SignalP"/>
    </source>
</evidence>
<organism evidence="3 6">
    <name type="scientific">Pseudoalteromonas aurantia</name>
    <dbReference type="NCBI Taxonomy" id="43654"/>
    <lineage>
        <taxon>Bacteria</taxon>
        <taxon>Pseudomonadati</taxon>
        <taxon>Pseudomonadota</taxon>
        <taxon>Gammaproteobacteria</taxon>
        <taxon>Alteromonadales</taxon>
        <taxon>Pseudoalteromonadaceae</taxon>
        <taxon>Pseudoalteromonas</taxon>
    </lineage>
</organism>
<reference evidence="5 6" key="2">
    <citation type="submission" date="2019-06" db="EMBL/GenBank/DDBJ databases">
        <title>Co-occurence of chitin degradation, pigmentation and bioactivity in marine Pseudoalteromonas.</title>
        <authorList>
            <person name="Sonnenschein E.C."/>
            <person name="Bech P.K."/>
        </authorList>
    </citation>
    <scope>NUCLEOTIDE SEQUENCE [LARGE SCALE GENOMIC DNA]</scope>
    <source>
        <strain evidence="6">S3790</strain>
        <strain evidence="4 5">S3895</strain>
    </source>
</reference>
<proteinExistence type="predicted"/>
<protein>
    <submittedName>
        <fullName evidence="3">SelT/selW/selH selenoprotein domain-containing protein</fullName>
    </submittedName>
</protein>
<dbReference type="SUPFAM" id="SSF52833">
    <property type="entry name" value="Thioredoxin-like"/>
    <property type="match status" value="1"/>
</dbReference>
<evidence type="ECO:0000313" key="3">
    <source>
        <dbReference type="EMBL" id="TMO62066.1"/>
    </source>
</evidence>
<reference evidence="3 6" key="1">
    <citation type="submission" date="2018-01" db="EMBL/GenBank/DDBJ databases">
        <authorList>
            <person name="Paulsen S."/>
            <person name="Gram L.K."/>
        </authorList>
    </citation>
    <scope>NUCLEOTIDE SEQUENCE [LARGE SCALE GENOMIC DNA]</scope>
    <source>
        <strain evidence="3 6">S3790</strain>
        <strain evidence="4">S3895</strain>
    </source>
</reference>
<dbReference type="OrthoDB" id="9811366at2"/>
<accession>A0A5S3UYE6</accession>
<dbReference type="EMBL" id="PNBW01000055">
    <property type="protein sequence ID" value="TMO73683.1"/>
    <property type="molecule type" value="Genomic_DNA"/>
</dbReference>
<gene>
    <name evidence="3" type="ORF">CWC19_20680</name>
    <name evidence="4" type="ORF">CWC20_12525</name>
</gene>
<name>A0A5S3UYE6_9GAMM</name>
<feature type="signal peptide" evidence="2">
    <location>
        <begin position="1"/>
        <end position="24"/>
    </location>
</feature>
<comment type="caution">
    <text evidence="3">The sequence shown here is derived from an EMBL/GenBank/DDBJ whole genome shotgun (WGS) entry which is preliminary data.</text>
</comment>
<evidence type="ECO:0000313" key="6">
    <source>
        <dbReference type="Proteomes" id="UP000307217"/>
    </source>
</evidence>
<feature type="chain" id="PRO_5024284478" evidence="2">
    <location>
        <begin position="25"/>
        <end position="91"/>
    </location>
</feature>
<sequence>MHKPKITVHYCVLCQWLLRSAWLAQELLSTFSDDLAEVALAPSTKGTFKIYYNETLIWCREQDNGFPEAKILKRRVRDLLDPNRMLGHIDK</sequence>
<dbReference type="PANTHER" id="PTHR36417:SF2">
    <property type="entry name" value="SELENOPROTEIN DOMAIN PROTEIN (AFU_ORTHOLOGUE AFUA_1G05220)"/>
    <property type="match status" value="1"/>
</dbReference>
<evidence type="ECO:0000313" key="4">
    <source>
        <dbReference type="EMBL" id="TMO73683.1"/>
    </source>
</evidence>
<keyword evidence="1" id="KW-0676">Redox-active center</keyword>
<dbReference type="AlphaFoldDB" id="A0A5S3UYE6"/>
<dbReference type="RefSeq" id="WP_138593775.1">
    <property type="nucleotide sequence ID" value="NZ_PNBW01000055.1"/>
</dbReference>
<reference evidence="3" key="3">
    <citation type="submission" date="2019-09" db="EMBL/GenBank/DDBJ databases">
        <title>Co-occurence of chitin degradation, pigmentation and bioactivity in marine Pseudoalteromonas.</title>
        <authorList>
            <person name="Sonnenschein E.C."/>
            <person name="Bech P.K."/>
        </authorList>
    </citation>
    <scope>NUCLEOTIDE SEQUENCE</scope>
    <source>
        <strain evidence="3">S3790</strain>
    </source>
</reference>
<dbReference type="Pfam" id="PF10262">
    <property type="entry name" value="Rdx"/>
    <property type="match status" value="1"/>
</dbReference>
<dbReference type="InterPro" id="IPR036249">
    <property type="entry name" value="Thioredoxin-like_sf"/>
</dbReference>
<keyword evidence="5" id="KW-1185">Reference proteome</keyword>
<dbReference type="PANTHER" id="PTHR36417">
    <property type="entry name" value="SELENOPROTEIN DOMAIN PROTEIN (AFU_ORTHOLOGUE AFUA_1G05220)"/>
    <property type="match status" value="1"/>
</dbReference>
<dbReference type="Gene3D" id="3.40.30.10">
    <property type="entry name" value="Glutaredoxin"/>
    <property type="match status" value="1"/>
</dbReference>
<evidence type="ECO:0000256" key="1">
    <source>
        <dbReference type="ARBA" id="ARBA00023284"/>
    </source>
</evidence>
<dbReference type="EMBL" id="PNBX01000147">
    <property type="protein sequence ID" value="TMO62066.1"/>
    <property type="molecule type" value="Genomic_DNA"/>
</dbReference>
<dbReference type="InterPro" id="IPR011893">
    <property type="entry name" value="Selenoprotein_Rdx-typ"/>
</dbReference>
<keyword evidence="2" id="KW-0732">Signal</keyword>
<dbReference type="Proteomes" id="UP000307217">
    <property type="component" value="Unassembled WGS sequence"/>
</dbReference>